<reference evidence="2 3" key="1">
    <citation type="submission" date="2019-09" db="EMBL/GenBank/DDBJ databases">
        <title>Gimesia benthica sp. nov., a novel bacterium isolated from deep-sea water of the Northwest Indian Ocean.</title>
        <authorList>
            <person name="Dai X."/>
        </authorList>
    </citation>
    <scope>NUCLEOTIDE SEQUENCE [LARGE SCALE GENOMIC DNA]</scope>
    <source>
        <strain evidence="2 3">E7</strain>
    </source>
</reference>
<evidence type="ECO:0000313" key="2">
    <source>
        <dbReference type="EMBL" id="QGQ24735.1"/>
    </source>
</evidence>
<dbReference type="PROSITE" id="PS50994">
    <property type="entry name" value="INTEGRASE"/>
    <property type="match status" value="1"/>
</dbReference>
<evidence type="ECO:0000313" key="3">
    <source>
        <dbReference type="Proteomes" id="UP000427281"/>
    </source>
</evidence>
<dbReference type="InterPro" id="IPR036397">
    <property type="entry name" value="RNaseH_sf"/>
</dbReference>
<name>A0A6I6AHL5_9PLAN</name>
<dbReference type="PANTHER" id="PTHR46889">
    <property type="entry name" value="TRANSPOSASE INSF FOR INSERTION SEQUENCE IS3B-RELATED"/>
    <property type="match status" value="1"/>
</dbReference>
<dbReference type="Pfam" id="PF13683">
    <property type="entry name" value="rve_3"/>
    <property type="match status" value="1"/>
</dbReference>
<evidence type="ECO:0000259" key="1">
    <source>
        <dbReference type="PROSITE" id="PS50994"/>
    </source>
</evidence>
<dbReference type="Proteomes" id="UP000427281">
    <property type="component" value="Chromosome"/>
</dbReference>
<dbReference type="InterPro" id="IPR050900">
    <property type="entry name" value="Transposase_IS3/IS150/IS904"/>
</dbReference>
<gene>
    <name evidence="2" type="ORF">F1728_19480</name>
</gene>
<dbReference type="KEGG" id="gim:F1728_19480"/>
<dbReference type="SUPFAM" id="SSF53098">
    <property type="entry name" value="Ribonuclease H-like"/>
    <property type="match status" value="1"/>
</dbReference>
<keyword evidence="3" id="KW-1185">Reference proteome</keyword>
<feature type="domain" description="Integrase catalytic" evidence="1">
    <location>
        <begin position="144"/>
        <end position="325"/>
    </location>
</feature>
<dbReference type="PANTHER" id="PTHR46889:SF5">
    <property type="entry name" value="INTEGRASE PROTEIN"/>
    <property type="match status" value="1"/>
</dbReference>
<organism evidence="2 3">
    <name type="scientific">Gimesia benthica</name>
    <dbReference type="NCBI Taxonomy" id="2608982"/>
    <lineage>
        <taxon>Bacteria</taxon>
        <taxon>Pseudomonadati</taxon>
        <taxon>Planctomycetota</taxon>
        <taxon>Planctomycetia</taxon>
        <taxon>Planctomycetales</taxon>
        <taxon>Planctomycetaceae</taxon>
        <taxon>Gimesia</taxon>
    </lineage>
</organism>
<sequence length="353" mass="41117">MLQLFHPLLTLIATASDSLLAKYVLYLKNENRILRDRIPGEIHTKPHERAQLLKYGKPLGKAINELITILTPGTFHRWVREEKRRRKRKLIGRPGKSAVLRELDLKIARETGFGYTRILGELRKLGISRICRQTVKNIVKEAGIEPSPKRSTGTWDQFLKTHAETLWAYDFFTKRAVTPQGLVDLYVLVFMHLETREVFVTPSTRNPDSAWVTKQAKAFANHVADREQKQTYLIHDRDTKFSAEFRQFLKNEDIQPKRLPIRSPNLNAQVERFVQTIKYEALNHFITFGKTHLDYLVSEFISYYTKHRAHSSREYLPPCCAEPPPEFETIRLDEIHCEEHLGGLIKSYERIAA</sequence>
<dbReference type="AlphaFoldDB" id="A0A6I6AHL5"/>
<dbReference type="GO" id="GO:0015074">
    <property type="term" value="P:DNA integration"/>
    <property type="evidence" value="ECO:0007669"/>
    <property type="project" value="InterPro"/>
</dbReference>
<accession>A0A6I6AHL5</accession>
<proteinExistence type="predicted"/>
<protein>
    <submittedName>
        <fullName evidence="2">Transposase family protein</fullName>
    </submittedName>
</protein>
<dbReference type="EMBL" id="CP043930">
    <property type="protein sequence ID" value="QGQ24735.1"/>
    <property type="molecule type" value="Genomic_DNA"/>
</dbReference>
<dbReference type="GO" id="GO:0003676">
    <property type="term" value="F:nucleic acid binding"/>
    <property type="evidence" value="ECO:0007669"/>
    <property type="project" value="InterPro"/>
</dbReference>
<dbReference type="RefSeq" id="WP_155365481.1">
    <property type="nucleotide sequence ID" value="NZ_CP043930.1"/>
</dbReference>
<dbReference type="InterPro" id="IPR012337">
    <property type="entry name" value="RNaseH-like_sf"/>
</dbReference>
<dbReference type="InterPro" id="IPR001584">
    <property type="entry name" value="Integrase_cat-core"/>
</dbReference>
<dbReference type="Gene3D" id="3.30.420.10">
    <property type="entry name" value="Ribonuclease H-like superfamily/Ribonuclease H"/>
    <property type="match status" value="1"/>
</dbReference>